<dbReference type="PROSITE" id="PS51257">
    <property type="entry name" value="PROKAR_LIPOPROTEIN"/>
    <property type="match status" value="1"/>
</dbReference>
<keyword evidence="11" id="KW-1185">Reference proteome</keyword>
<dbReference type="InterPro" id="IPR038501">
    <property type="entry name" value="Spore_GerAC_C_sf"/>
</dbReference>
<evidence type="ECO:0000256" key="6">
    <source>
        <dbReference type="ARBA" id="ARBA00023139"/>
    </source>
</evidence>
<keyword evidence="7" id="KW-0449">Lipoprotein</keyword>
<gene>
    <name evidence="10" type="ORF">HUG20_18000</name>
</gene>
<dbReference type="InterPro" id="IPR008844">
    <property type="entry name" value="Spore_GerAC-like"/>
</dbReference>
<evidence type="ECO:0000256" key="4">
    <source>
        <dbReference type="ARBA" id="ARBA00022729"/>
    </source>
</evidence>
<proteinExistence type="inferred from homology"/>
<name>A0A7T7CGW3_9BACI</name>
<accession>A0A7T7CGW3</accession>
<evidence type="ECO:0000256" key="7">
    <source>
        <dbReference type="ARBA" id="ARBA00023288"/>
    </source>
</evidence>
<keyword evidence="4" id="KW-0732">Signal</keyword>
<evidence type="ECO:0000256" key="3">
    <source>
        <dbReference type="ARBA" id="ARBA00022544"/>
    </source>
</evidence>
<dbReference type="GO" id="GO:0016020">
    <property type="term" value="C:membrane"/>
    <property type="evidence" value="ECO:0007669"/>
    <property type="project" value="UniProtKB-SubCell"/>
</dbReference>
<feature type="domain" description="Spore germination protein N-terminal" evidence="9">
    <location>
        <begin position="22"/>
        <end position="217"/>
    </location>
</feature>
<feature type="domain" description="Spore germination GerAC-like C-terminal" evidence="8">
    <location>
        <begin position="226"/>
        <end position="394"/>
    </location>
</feature>
<dbReference type="InterPro" id="IPR057336">
    <property type="entry name" value="GerAC_N"/>
</dbReference>
<evidence type="ECO:0000259" key="9">
    <source>
        <dbReference type="Pfam" id="PF25198"/>
    </source>
</evidence>
<keyword evidence="5" id="KW-0472">Membrane</keyword>
<organism evidence="10 11">
    <name type="scientific">Salicibibacter cibi</name>
    <dbReference type="NCBI Taxonomy" id="2743001"/>
    <lineage>
        <taxon>Bacteria</taxon>
        <taxon>Bacillati</taxon>
        <taxon>Bacillota</taxon>
        <taxon>Bacilli</taxon>
        <taxon>Bacillales</taxon>
        <taxon>Bacillaceae</taxon>
        <taxon>Salicibibacter</taxon>
    </lineage>
</organism>
<dbReference type="Proteomes" id="UP000595349">
    <property type="component" value="Chromosome"/>
</dbReference>
<dbReference type="Pfam" id="PF25198">
    <property type="entry name" value="Spore_GerAC_N"/>
    <property type="match status" value="1"/>
</dbReference>
<evidence type="ECO:0000256" key="5">
    <source>
        <dbReference type="ARBA" id="ARBA00023136"/>
    </source>
</evidence>
<keyword evidence="3" id="KW-0309">Germination</keyword>
<dbReference type="AlphaFoldDB" id="A0A7T7CGW3"/>
<dbReference type="GO" id="GO:0009847">
    <property type="term" value="P:spore germination"/>
    <property type="evidence" value="ECO:0007669"/>
    <property type="project" value="InterPro"/>
</dbReference>
<comment type="similarity">
    <text evidence="2">Belongs to the GerABKC lipoprotein family.</text>
</comment>
<dbReference type="KEGG" id="scib:HUG20_18000"/>
<dbReference type="PANTHER" id="PTHR35789">
    <property type="entry name" value="SPORE GERMINATION PROTEIN B3"/>
    <property type="match status" value="1"/>
</dbReference>
<sequence>MKRIGARCLLFLLIPLLTGCWDSEDIENRANVLAIAIDEANPGTEEEEDNISHIVETPQTEMICVTVQIAIPGEVPLGPPMGDEGESDPVWVLSVTGYSLEEAISNLQQEVAEQLFLGQLRVIVINENVAKKGVDQFNESLRRDPQIRRNVWMVISEEKAAQYMDIAPELEQVPTLYLANMVDNAVGLGKFPEDYLGLFWRMVSSQGQDGFLPYLKIKSSENIQINGLAYFKGDQMIGKTEPLEIGTFMGIIGFSQGGYSIFVPVPETDTRVLTEAIKRQTKMDTTIKDGEPHVNVKIRYEFVITEKTNEDANLSDPQVIESIEKKGKELTADGAKRFIAKMQEEQSDIFGFGEYIRAKHPRYWNEEIGTKENWQETFQHLDVDVDVMYNIRRVDTQAN</sequence>
<dbReference type="EMBL" id="CP054706">
    <property type="protein sequence ID" value="QQK81620.1"/>
    <property type="molecule type" value="Genomic_DNA"/>
</dbReference>
<dbReference type="Gene3D" id="3.30.300.210">
    <property type="entry name" value="Nutrient germinant receptor protein C, domain 3"/>
    <property type="match status" value="1"/>
</dbReference>
<dbReference type="NCBIfam" id="TIGR02887">
    <property type="entry name" value="spore_ger_x_C"/>
    <property type="match status" value="1"/>
</dbReference>
<evidence type="ECO:0000256" key="1">
    <source>
        <dbReference type="ARBA" id="ARBA00004635"/>
    </source>
</evidence>
<evidence type="ECO:0000313" key="11">
    <source>
        <dbReference type="Proteomes" id="UP000595349"/>
    </source>
</evidence>
<dbReference type="Pfam" id="PF05504">
    <property type="entry name" value="Spore_GerAC"/>
    <property type="match status" value="1"/>
</dbReference>
<protein>
    <submittedName>
        <fullName evidence="10">Ger(X)C family spore germination protein</fullName>
    </submittedName>
</protein>
<evidence type="ECO:0000256" key="2">
    <source>
        <dbReference type="ARBA" id="ARBA00007886"/>
    </source>
</evidence>
<keyword evidence="6" id="KW-0564">Palmitate</keyword>
<dbReference type="RefSeq" id="WP_200086113.1">
    <property type="nucleotide sequence ID" value="NZ_CP054706.1"/>
</dbReference>
<evidence type="ECO:0000313" key="10">
    <source>
        <dbReference type="EMBL" id="QQK81620.1"/>
    </source>
</evidence>
<reference evidence="10 11" key="1">
    <citation type="submission" date="2020-06" db="EMBL/GenBank/DDBJ databases">
        <title>Genomic analysis of Salicibibacter sp. NKC21-4.</title>
        <authorList>
            <person name="Oh Y.J."/>
        </authorList>
    </citation>
    <scope>NUCLEOTIDE SEQUENCE [LARGE SCALE GENOMIC DNA]</scope>
    <source>
        <strain evidence="10 11">NKC21-4</strain>
    </source>
</reference>
<comment type="subcellular location">
    <subcellularLocation>
        <location evidence="1">Membrane</location>
        <topology evidence="1">Lipid-anchor</topology>
    </subcellularLocation>
</comment>
<dbReference type="PANTHER" id="PTHR35789:SF1">
    <property type="entry name" value="SPORE GERMINATION PROTEIN B3"/>
    <property type="match status" value="1"/>
</dbReference>
<dbReference type="InterPro" id="IPR046953">
    <property type="entry name" value="Spore_GerAC-like_C"/>
</dbReference>
<evidence type="ECO:0000259" key="8">
    <source>
        <dbReference type="Pfam" id="PF05504"/>
    </source>
</evidence>